<feature type="transmembrane region" description="Helical" evidence="2">
    <location>
        <begin position="41"/>
        <end position="59"/>
    </location>
</feature>
<organism evidence="3 4">
    <name type="scientific">Streptomonospora halophila</name>
    <dbReference type="NCBI Taxonomy" id="427369"/>
    <lineage>
        <taxon>Bacteria</taxon>
        <taxon>Bacillati</taxon>
        <taxon>Actinomycetota</taxon>
        <taxon>Actinomycetes</taxon>
        <taxon>Streptosporangiales</taxon>
        <taxon>Nocardiopsidaceae</taxon>
        <taxon>Streptomonospora</taxon>
    </lineage>
</organism>
<evidence type="ECO:0000313" key="4">
    <source>
        <dbReference type="Proteomes" id="UP001499993"/>
    </source>
</evidence>
<feature type="region of interest" description="Disordered" evidence="1">
    <location>
        <begin position="1"/>
        <end position="35"/>
    </location>
</feature>
<gene>
    <name evidence="3" type="ORF">GCM10023224_14120</name>
</gene>
<dbReference type="Proteomes" id="UP001499993">
    <property type="component" value="Unassembled WGS sequence"/>
</dbReference>
<keyword evidence="2" id="KW-0472">Membrane</keyword>
<evidence type="ECO:0000313" key="3">
    <source>
        <dbReference type="EMBL" id="GAA4934696.1"/>
    </source>
</evidence>
<name>A0ABP9G9V9_9ACTN</name>
<feature type="transmembrane region" description="Helical" evidence="2">
    <location>
        <begin position="145"/>
        <end position="167"/>
    </location>
</feature>
<feature type="transmembrane region" description="Helical" evidence="2">
    <location>
        <begin position="90"/>
        <end position="112"/>
    </location>
</feature>
<keyword evidence="2" id="KW-1133">Transmembrane helix</keyword>
<accession>A0ABP9G9V9</accession>
<comment type="caution">
    <text evidence="3">The sequence shown here is derived from an EMBL/GenBank/DDBJ whole genome shotgun (WGS) entry which is preliminary data.</text>
</comment>
<sequence length="177" mass="19058">MIPPDLLGAPMAAKKDRPGQRRPTTGEAATPRSGARSRAPWHLWPIAGVMLLLAGGGLWDYLNLIEPNTAYIEDQGWGASGIAYFTDYPIVLRLLWTTALLAAAAAPVLVLFRSRFAVPLALVAAVAQALLLVSTLAFMDRLAALGTFTALFDAGVAIVFAAFWGYCRYLRARSALR</sequence>
<evidence type="ECO:0000256" key="2">
    <source>
        <dbReference type="SAM" id="Phobius"/>
    </source>
</evidence>
<keyword evidence="4" id="KW-1185">Reference proteome</keyword>
<reference evidence="4" key="1">
    <citation type="journal article" date="2019" name="Int. J. Syst. Evol. Microbiol.">
        <title>The Global Catalogue of Microorganisms (GCM) 10K type strain sequencing project: providing services to taxonomists for standard genome sequencing and annotation.</title>
        <authorList>
            <consortium name="The Broad Institute Genomics Platform"/>
            <consortium name="The Broad Institute Genome Sequencing Center for Infectious Disease"/>
            <person name="Wu L."/>
            <person name="Ma J."/>
        </authorList>
    </citation>
    <scope>NUCLEOTIDE SEQUENCE [LARGE SCALE GENOMIC DNA]</scope>
    <source>
        <strain evidence="4">JCM 18123</strain>
    </source>
</reference>
<feature type="transmembrane region" description="Helical" evidence="2">
    <location>
        <begin position="119"/>
        <end position="139"/>
    </location>
</feature>
<proteinExistence type="predicted"/>
<evidence type="ECO:0000256" key="1">
    <source>
        <dbReference type="SAM" id="MobiDB-lite"/>
    </source>
</evidence>
<dbReference type="EMBL" id="BAABIK010000006">
    <property type="protein sequence ID" value="GAA4934696.1"/>
    <property type="molecule type" value="Genomic_DNA"/>
</dbReference>
<protein>
    <submittedName>
        <fullName evidence="3">Uncharacterized protein</fullName>
    </submittedName>
</protein>
<keyword evidence="2" id="KW-0812">Transmembrane</keyword>